<evidence type="ECO:0000259" key="9">
    <source>
        <dbReference type="PROSITE" id="PS00624"/>
    </source>
</evidence>
<keyword evidence="4 5" id="KW-0274">FAD</keyword>
<organism evidence="10">
    <name type="scientific">Xenopsylla cheopis</name>
    <name type="common">Oriental rat flea</name>
    <name type="synonym">Pulex cheopis</name>
    <dbReference type="NCBI Taxonomy" id="163159"/>
    <lineage>
        <taxon>Eukaryota</taxon>
        <taxon>Metazoa</taxon>
        <taxon>Ecdysozoa</taxon>
        <taxon>Arthropoda</taxon>
        <taxon>Hexapoda</taxon>
        <taxon>Insecta</taxon>
        <taxon>Pterygota</taxon>
        <taxon>Neoptera</taxon>
        <taxon>Endopterygota</taxon>
        <taxon>Siphonaptera</taxon>
        <taxon>Pulicidae</taxon>
        <taxon>Xenopsyllinae</taxon>
        <taxon>Xenopsylla</taxon>
    </lineage>
</organism>
<evidence type="ECO:0000256" key="7">
    <source>
        <dbReference type="SAM" id="SignalP"/>
    </source>
</evidence>
<dbReference type="PROSITE" id="PS00624">
    <property type="entry name" value="GMC_OXRED_2"/>
    <property type="match status" value="1"/>
</dbReference>
<evidence type="ECO:0000256" key="4">
    <source>
        <dbReference type="ARBA" id="ARBA00022827"/>
    </source>
</evidence>
<dbReference type="PROSITE" id="PS00623">
    <property type="entry name" value="GMC_OXRED_1"/>
    <property type="match status" value="1"/>
</dbReference>
<evidence type="ECO:0000313" key="10">
    <source>
        <dbReference type="EMBL" id="NOV45515.1"/>
    </source>
</evidence>
<evidence type="ECO:0000256" key="3">
    <source>
        <dbReference type="ARBA" id="ARBA00022630"/>
    </source>
</evidence>
<feature type="binding site" evidence="5">
    <location>
        <position position="274"/>
    </location>
    <ligand>
        <name>FAD</name>
        <dbReference type="ChEBI" id="CHEBI:57692"/>
    </ligand>
</feature>
<dbReference type="PANTHER" id="PTHR11552">
    <property type="entry name" value="GLUCOSE-METHANOL-CHOLINE GMC OXIDOREDUCTASE"/>
    <property type="match status" value="1"/>
</dbReference>
<dbReference type="GO" id="GO:0016614">
    <property type="term" value="F:oxidoreductase activity, acting on CH-OH group of donors"/>
    <property type="evidence" value="ECO:0007669"/>
    <property type="project" value="InterPro"/>
</dbReference>
<dbReference type="Gene3D" id="3.30.560.10">
    <property type="entry name" value="Glucose Oxidase, domain 3"/>
    <property type="match status" value="1"/>
</dbReference>
<evidence type="ECO:0000256" key="5">
    <source>
        <dbReference type="PIRSR" id="PIRSR000137-2"/>
    </source>
</evidence>
<evidence type="ECO:0000259" key="8">
    <source>
        <dbReference type="PROSITE" id="PS00623"/>
    </source>
</evidence>
<dbReference type="GO" id="GO:0050660">
    <property type="term" value="F:flavin adenine dinucleotide binding"/>
    <property type="evidence" value="ECO:0007669"/>
    <property type="project" value="InterPro"/>
</dbReference>
<feature type="signal peptide" evidence="7">
    <location>
        <begin position="1"/>
        <end position="33"/>
    </location>
</feature>
<keyword evidence="3 6" id="KW-0285">Flavoprotein</keyword>
<dbReference type="SUPFAM" id="SSF51905">
    <property type="entry name" value="FAD/NAD(P)-binding domain"/>
    <property type="match status" value="1"/>
</dbReference>
<dbReference type="SUPFAM" id="SSF54373">
    <property type="entry name" value="FAD-linked reductases, C-terminal domain"/>
    <property type="match status" value="1"/>
</dbReference>
<evidence type="ECO:0000256" key="1">
    <source>
        <dbReference type="ARBA" id="ARBA00001974"/>
    </source>
</evidence>
<dbReference type="Gene3D" id="3.50.50.60">
    <property type="entry name" value="FAD/NAD(P)-binding domain"/>
    <property type="match status" value="1"/>
</dbReference>
<comment type="similarity">
    <text evidence="2 6">Belongs to the GMC oxidoreductase family.</text>
</comment>
<reference evidence="10" key="1">
    <citation type="submission" date="2020-03" db="EMBL/GenBank/DDBJ databases">
        <title>Transcriptomic Profiling of the Digestive Tract of the Rat Flea, Xenopsylla cheopis, Following Blood Feeding and Infection with Yersinia pestis.</title>
        <authorList>
            <person name="Bland D.M."/>
            <person name="Martens C.A."/>
            <person name="Virtaneva K."/>
            <person name="Kanakabandi K."/>
            <person name="Long D."/>
            <person name="Rosenke R."/>
            <person name="Saturday G.A."/>
            <person name="Hoyt F.H."/>
            <person name="Bruno D.P."/>
            <person name="Ribeiro J.M.C."/>
            <person name="Hinnebusch J."/>
        </authorList>
    </citation>
    <scope>NUCLEOTIDE SEQUENCE</scope>
</reference>
<accession>A0A6M2DGT0</accession>
<sequence>MEALSSQCPGHSTGTAAHLFMTLLQALVTSHCAISNPAMWPEDYGPNLSKGDLKFDFIVVGAGSAGSTVAGRLSENPNWNILLVEAGGNPPVNSEIPGLLFSIQNTQDDWKYYTEPSENYCAGFKTRRCFWPRGKMLGGSSGINAMLYIRGNRQDYDSWEAQNNPGWGYDDVIKYFKKSEDFRVKQITDKDQGKYHGKGGSLKIDIFDNKEPFKKHLIEAAQQLGYKYLDDINGEESIGFSSAQGTLDRGTRCSSAKAFLKRKNNLYVVKYAHVTKILMNGGQADGVEFIRNGTVHTVKASKEIILSAGAINSPQILMLSGIGPLKHLNEMGIKPKVDLQVGSNLQDHFIVPLWLSVNKHTSVEIPQEMIIDALYMYFMHRQGPLAGTGLTDFVGFINTQDRAAQYPNLQLHFMFCRKKDPLLLPDLINKIGYTDEVANILLEINQDSDVILIIPTLLNPMSVGSIKLKSINSTDVPAIFPNYLSHSEDIKTIIKGIKFVQEFIKTEALTSQNAELIDLKVPDCLKYVVFSDEYWECMAHYTGTTLYHPVGTTKMGPKNDPTAVVDSQLKVHGIKGLRVADASIMPKIVSGNTNAPSIMIGEKAADMIAKMWTNKHSEL</sequence>
<dbReference type="InterPro" id="IPR012132">
    <property type="entry name" value="GMC_OxRdtase"/>
</dbReference>
<dbReference type="InterPro" id="IPR007867">
    <property type="entry name" value="GMC_OxRtase_C"/>
</dbReference>
<proteinExistence type="inferred from homology"/>
<name>A0A6M2DGT0_XENCH</name>
<dbReference type="PIRSF" id="PIRSF000137">
    <property type="entry name" value="Alcohol_oxidase"/>
    <property type="match status" value="1"/>
</dbReference>
<feature type="chain" id="PRO_5027077168" evidence="7">
    <location>
        <begin position="34"/>
        <end position="619"/>
    </location>
</feature>
<evidence type="ECO:0000256" key="2">
    <source>
        <dbReference type="ARBA" id="ARBA00010790"/>
    </source>
</evidence>
<feature type="domain" description="Glucose-methanol-choline oxidoreductase N-terminal" evidence="9">
    <location>
        <begin position="309"/>
        <end position="323"/>
    </location>
</feature>
<dbReference type="InterPro" id="IPR000172">
    <property type="entry name" value="GMC_OxRdtase_N"/>
</dbReference>
<dbReference type="Pfam" id="PF05199">
    <property type="entry name" value="GMC_oxred_C"/>
    <property type="match status" value="1"/>
</dbReference>
<evidence type="ECO:0000256" key="6">
    <source>
        <dbReference type="RuleBase" id="RU003968"/>
    </source>
</evidence>
<keyword evidence="7" id="KW-0732">Signal</keyword>
<protein>
    <submittedName>
        <fullName evidence="10">Putative glucose dehydrogenase fad quinone-like isoform x2</fullName>
    </submittedName>
</protein>
<dbReference type="Pfam" id="PF00732">
    <property type="entry name" value="GMC_oxred_N"/>
    <property type="match status" value="1"/>
</dbReference>
<dbReference type="InterPro" id="IPR036188">
    <property type="entry name" value="FAD/NAD-bd_sf"/>
</dbReference>
<dbReference type="AlphaFoldDB" id="A0A6M2DGT0"/>
<dbReference type="PANTHER" id="PTHR11552:SF147">
    <property type="entry name" value="CHOLINE DEHYDROGENASE, MITOCHONDRIAL"/>
    <property type="match status" value="1"/>
</dbReference>
<dbReference type="EMBL" id="GIIL01001789">
    <property type="protein sequence ID" value="NOV45515.1"/>
    <property type="molecule type" value="Transcribed_RNA"/>
</dbReference>
<feature type="domain" description="Glucose-methanol-choline oxidoreductase N-terminal" evidence="8">
    <location>
        <begin position="134"/>
        <end position="157"/>
    </location>
</feature>
<comment type="cofactor">
    <cofactor evidence="1 5">
        <name>FAD</name>
        <dbReference type="ChEBI" id="CHEBI:57692"/>
    </cofactor>
</comment>